<dbReference type="GO" id="GO:0016787">
    <property type="term" value="F:hydrolase activity"/>
    <property type="evidence" value="ECO:0007669"/>
    <property type="project" value="UniProtKB-KW"/>
</dbReference>
<dbReference type="InterPro" id="IPR032465">
    <property type="entry name" value="ACMSD"/>
</dbReference>
<reference evidence="3" key="1">
    <citation type="submission" date="2018-08" db="EMBL/GenBank/DDBJ databases">
        <title>Murine metabolic-syndrome-specific gut microbial biobank.</title>
        <authorList>
            <person name="Liu C."/>
        </authorList>
    </citation>
    <scope>NUCLEOTIDE SEQUENCE [LARGE SCALE GENOMIC DNA]</scope>
    <source>
        <strain evidence="3">Z82</strain>
    </source>
</reference>
<dbReference type="PANTHER" id="PTHR21240:SF28">
    <property type="entry name" value="ISO-OROTATE DECARBOXYLASE (EUROFUNG)"/>
    <property type="match status" value="1"/>
</dbReference>
<dbReference type="InterPro" id="IPR006680">
    <property type="entry name" value="Amidohydro-rel"/>
</dbReference>
<dbReference type="Pfam" id="PF04909">
    <property type="entry name" value="Amidohydro_2"/>
    <property type="match status" value="1"/>
</dbReference>
<evidence type="ECO:0000313" key="3">
    <source>
        <dbReference type="EMBL" id="NBI34024.1"/>
    </source>
</evidence>
<organism evidence="3">
    <name type="scientific">Muribaculaceae bacterium Z82</name>
    <dbReference type="NCBI Taxonomy" id="2304548"/>
    <lineage>
        <taxon>Bacteria</taxon>
        <taxon>Pseudomonadati</taxon>
        <taxon>Bacteroidota</taxon>
        <taxon>Bacteroidia</taxon>
        <taxon>Bacteroidales</taxon>
        <taxon>Muribaculaceae</taxon>
    </lineage>
</organism>
<evidence type="ECO:0000259" key="2">
    <source>
        <dbReference type="Pfam" id="PF04909"/>
    </source>
</evidence>
<dbReference type="GO" id="GO:0019748">
    <property type="term" value="P:secondary metabolic process"/>
    <property type="evidence" value="ECO:0007669"/>
    <property type="project" value="TreeGrafter"/>
</dbReference>
<gene>
    <name evidence="3" type="ORF">D1639_03040</name>
</gene>
<protein>
    <submittedName>
        <fullName evidence="3">Amidohydrolase</fullName>
    </submittedName>
</protein>
<keyword evidence="3" id="KW-0378">Hydrolase</keyword>
<sequence length="279" mass="30852">MAVYDVHAHIYPDAIAPRAAEAVGRFYGDAPIQGTGTVGQLLEQAAESPVTHLVVHSVATTAHAVTSINNFIAATVAERNAQAEAAGAGKRLIGFMAMHQDFPDPEAEIARAVSLGLRGLKLHPDTQGVAVDDPRMMRIFELAEGRLPVIVHTGDFRFDYSNPDRLVNVLRAFPNLTLDAAHFGYWSCCDRGWDGLREQAEHNPNLYVDCSSSLYALGQRHFAELVRLWGADRVMFGSDYPMWHPAEEYRLVSESGLTEDELQALFTRTPERFLGAFRD</sequence>
<proteinExistence type="predicted"/>
<evidence type="ECO:0000256" key="1">
    <source>
        <dbReference type="ARBA" id="ARBA00023239"/>
    </source>
</evidence>
<dbReference type="InterPro" id="IPR032466">
    <property type="entry name" value="Metal_Hydrolase"/>
</dbReference>
<dbReference type="PANTHER" id="PTHR21240">
    <property type="entry name" value="2-AMINO-3-CARBOXYLMUCONATE-6-SEMIALDEHYDE DECARBOXYLASE"/>
    <property type="match status" value="1"/>
</dbReference>
<dbReference type="SUPFAM" id="SSF51556">
    <property type="entry name" value="Metallo-dependent hydrolases"/>
    <property type="match status" value="1"/>
</dbReference>
<dbReference type="Gene3D" id="3.20.20.140">
    <property type="entry name" value="Metal-dependent hydrolases"/>
    <property type="match status" value="1"/>
</dbReference>
<comment type="caution">
    <text evidence="3">The sequence shown here is derived from an EMBL/GenBank/DDBJ whole genome shotgun (WGS) entry which is preliminary data.</text>
</comment>
<dbReference type="AlphaFoldDB" id="A0A7C9NA33"/>
<accession>A0A7C9NA33</accession>
<name>A0A7C9NA33_9BACT</name>
<feature type="domain" description="Amidohydrolase-related" evidence="2">
    <location>
        <begin position="4"/>
        <end position="275"/>
    </location>
</feature>
<keyword evidence="1" id="KW-0456">Lyase</keyword>
<dbReference type="CDD" id="cd01292">
    <property type="entry name" value="metallo-dependent_hydrolases"/>
    <property type="match status" value="1"/>
</dbReference>
<dbReference type="EMBL" id="QWKH01000012">
    <property type="protein sequence ID" value="NBI34024.1"/>
    <property type="molecule type" value="Genomic_DNA"/>
</dbReference>
<dbReference type="GO" id="GO:0016831">
    <property type="term" value="F:carboxy-lyase activity"/>
    <property type="evidence" value="ECO:0007669"/>
    <property type="project" value="InterPro"/>
</dbReference>
<dbReference type="GO" id="GO:0005737">
    <property type="term" value="C:cytoplasm"/>
    <property type="evidence" value="ECO:0007669"/>
    <property type="project" value="TreeGrafter"/>
</dbReference>